<comment type="caution">
    <text evidence="1">The sequence shown here is derived from an EMBL/GenBank/DDBJ whole genome shotgun (WGS) entry which is preliminary data.</text>
</comment>
<protein>
    <submittedName>
        <fullName evidence="1">Uncharacterized protein</fullName>
    </submittedName>
</protein>
<evidence type="ECO:0000313" key="1">
    <source>
        <dbReference type="EMBL" id="MFF3574609.1"/>
    </source>
</evidence>
<dbReference type="Proteomes" id="UP001601992">
    <property type="component" value="Unassembled WGS sequence"/>
</dbReference>
<accession>A0ABW6SH93</accession>
<keyword evidence="2" id="KW-1185">Reference proteome</keyword>
<evidence type="ECO:0000313" key="2">
    <source>
        <dbReference type="Proteomes" id="UP001601992"/>
    </source>
</evidence>
<reference evidence="1 2" key="1">
    <citation type="submission" date="2024-10" db="EMBL/GenBank/DDBJ databases">
        <title>The Natural Products Discovery Center: Release of the First 8490 Sequenced Strains for Exploring Actinobacteria Biosynthetic Diversity.</title>
        <authorList>
            <person name="Kalkreuter E."/>
            <person name="Kautsar S.A."/>
            <person name="Yang D."/>
            <person name="Bader C.D."/>
            <person name="Teijaro C.N."/>
            <person name="Fluegel L."/>
            <person name="Davis C.M."/>
            <person name="Simpson J.R."/>
            <person name="Lauterbach L."/>
            <person name="Steele A.D."/>
            <person name="Gui C."/>
            <person name="Meng S."/>
            <person name="Li G."/>
            <person name="Viehrig K."/>
            <person name="Ye F."/>
            <person name="Su P."/>
            <person name="Kiefer A.F."/>
            <person name="Nichols A."/>
            <person name="Cepeda A.J."/>
            <person name="Yan W."/>
            <person name="Fan B."/>
            <person name="Jiang Y."/>
            <person name="Adhikari A."/>
            <person name="Zheng C.-J."/>
            <person name="Schuster L."/>
            <person name="Cowan T.M."/>
            <person name="Smanski M.J."/>
            <person name="Chevrette M.G."/>
            <person name="De Carvalho L.P.S."/>
            <person name="Shen B."/>
        </authorList>
    </citation>
    <scope>NUCLEOTIDE SEQUENCE [LARGE SCALE GENOMIC DNA]</scope>
    <source>
        <strain evidence="1 2">NPDC002593</strain>
    </source>
</reference>
<dbReference type="EMBL" id="JBIAQY010000028">
    <property type="protein sequence ID" value="MFF3574609.1"/>
    <property type="molecule type" value="Genomic_DNA"/>
</dbReference>
<proteinExistence type="predicted"/>
<organism evidence="1 2">
    <name type="scientific">Nocardia jiangxiensis</name>
    <dbReference type="NCBI Taxonomy" id="282685"/>
    <lineage>
        <taxon>Bacteria</taxon>
        <taxon>Bacillati</taxon>
        <taxon>Actinomycetota</taxon>
        <taxon>Actinomycetes</taxon>
        <taxon>Mycobacteriales</taxon>
        <taxon>Nocardiaceae</taxon>
        <taxon>Nocardia</taxon>
    </lineage>
</organism>
<sequence length="338" mass="35457">MADRIIVRSGPAGTLIVGPEAGPVPGEGIAGLDVAVLEVHGGYLAWSVLAGQPIPTAALDDPDTAQEWIWAVYGEQVALAIDDFRGAATESVAEPGLPALWASARKLGYAHWASRWWPASTLDGIPPLEQRLVELDIATLAAECERLVDGADAVEPQEHPPVIADRAEDYALAAGPGAAATDSLIVARGIGGWDWRRCPPGIVDASERAVSWEVRRRSGDTAVEVVVVAAPQTSSGVPLHLRPRALVRTTAAATDVELTLTDDTWTGTAPAPTGWESTVAVDIYVPGVGPSDAADPDEPRIRGQIRDFVTARVRDAADAPDDTLLLAEIAAAATETDF</sequence>
<gene>
    <name evidence="1" type="ORF">ACFYXQ_43355</name>
</gene>
<dbReference type="RefSeq" id="WP_040830772.1">
    <property type="nucleotide sequence ID" value="NZ_JBIAQY010000028.1"/>
</dbReference>
<name>A0ABW6SH93_9NOCA</name>